<organism evidence="2 3">
    <name type="scientific">Ditylenchus destructor</name>
    <dbReference type="NCBI Taxonomy" id="166010"/>
    <lineage>
        <taxon>Eukaryota</taxon>
        <taxon>Metazoa</taxon>
        <taxon>Ecdysozoa</taxon>
        <taxon>Nematoda</taxon>
        <taxon>Chromadorea</taxon>
        <taxon>Rhabditida</taxon>
        <taxon>Tylenchina</taxon>
        <taxon>Tylenchomorpha</taxon>
        <taxon>Sphaerularioidea</taxon>
        <taxon>Anguinidae</taxon>
        <taxon>Anguininae</taxon>
        <taxon>Ditylenchus</taxon>
    </lineage>
</organism>
<dbReference type="EMBL" id="JAKKPZ010000493">
    <property type="protein sequence ID" value="KAI1694595.1"/>
    <property type="molecule type" value="Genomic_DNA"/>
</dbReference>
<dbReference type="Proteomes" id="UP001201812">
    <property type="component" value="Unassembled WGS sequence"/>
</dbReference>
<name>A0AAD4MIP5_9BILA</name>
<evidence type="ECO:0000313" key="2">
    <source>
        <dbReference type="EMBL" id="KAI1694595.1"/>
    </source>
</evidence>
<keyword evidence="3" id="KW-1185">Reference proteome</keyword>
<sequence length="133" mass="14297">MPPHAGKFHPIAQESAAWPRSTVYAVDCDEVGDELSQISTIMPKVLITFVFCIAIFVEFIAAPHGDNEHGTGGEHGGVGKSGHSQTGHHSEGKGTDEQVAVERAADDGEKMVMHGGRLMTQREANMWMSKVGK</sequence>
<protein>
    <submittedName>
        <fullName evidence="2">Uncharacterized protein</fullName>
    </submittedName>
</protein>
<dbReference type="AlphaFoldDB" id="A0AAD4MIP5"/>
<feature type="region of interest" description="Disordered" evidence="1">
    <location>
        <begin position="67"/>
        <end position="104"/>
    </location>
</feature>
<gene>
    <name evidence="2" type="ORF">DdX_20035</name>
</gene>
<evidence type="ECO:0000256" key="1">
    <source>
        <dbReference type="SAM" id="MobiDB-lite"/>
    </source>
</evidence>
<evidence type="ECO:0000313" key="3">
    <source>
        <dbReference type="Proteomes" id="UP001201812"/>
    </source>
</evidence>
<proteinExistence type="predicted"/>
<accession>A0AAD4MIP5</accession>
<comment type="caution">
    <text evidence="2">The sequence shown here is derived from an EMBL/GenBank/DDBJ whole genome shotgun (WGS) entry which is preliminary data.</text>
</comment>
<reference evidence="2" key="1">
    <citation type="submission" date="2022-01" db="EMBL/GenBank/DDBJ databases">
        <title>Genome Sequence Resource for Two Populations of Ditylenchus destructor, the Migratory Endoparasitic Phytonematode.</title>
        <authorList>
            <person name="Zhang H."/>
            <person name="Lin R."/>
            <person name="Xie B."/>
        </authorList>
    </citation>
    <scope>NUCLEOTIDE SEQUENCE</scope>
    <source>
        <strain evidence="2">BazhouSP</strain>
    </source>
</reference>